<dbReference type="EMBL" id="JAUSZS010000008">
    <property type="protein sequence ID" value="MDQ0937189.1"/>
    <property type="molecule type" value="Genomic_DNA"/>
</dbReference>
<keyword evidence="2" id="KW-1185">Reference proteome</keyword>
<dbReference type="Gene3D" id="3.30.70.100">
    <property type="match status" value="2"/>
</dbReference>
<dbReference type="SUPFAM" id="SSF54909">
    <property type="entry name" value="Dimeric alpha+beta barrel"/>
    <property type="match status" value="1"/>
</dbReference>
<accession>A0ABU0RYY2</accession>
<evidence type="ECO:0000313" key="1">
    <source>
        <dbReference type="EMBL" id="MDQ0937189.1"/>
    </source>
</evidence>
<comment type="caution">
    <text evidence="1">The sequence shown here is derived from an EMBL/GenBank/DDBJ whole genome shotgun (WGS) entry which is preliminary data.</text>
</comment>
<protein>
    <recommendedName>
        <fullName evidence="3">ABM domain-containing protein</fullName>
    </recommendedName>
</protein>
<reference evidence="1 2" key="1">
    <citation type="submission" date="2023-07" db="EMBL/GenBank/DDBJ databases">
        <title>Comparative genomics of wheat-associated soil bacteria to identify genetic determinants of phenazine resistance.</title>
        <authorList>
            <person name="Mouncey N."/>
        </authorList>
    </citation>
    <scope>NUCLEOTIDE SEQUENCE [LARGE SCALE GENOMIC DNA]</scope>
    <source>
        <strain evidence="1 2">W2I16</strain>
    </source>
</reference>
<name>A0ABU0RYY2_9ACTN</name>
<evidence type="ECO:0000313" key="2">
    <source>
        <dbReference type="Proteomes" id="UP001223072"/>
    </source>
</evidence>
<proteinExistence type="predicted"/>
<evidence type="ECO:0008006" key="3">
    <source>
        <dbReference type="Google" id="ProtNLM"/>
    </source>
</evidence>
<sequence length="226" mass="25066">MSRNTASGERWEPRPADIQGERGECVVAVRWFELNDEGARESFECELERNALHQQHQTGSRGQVILRSLDRPRSYLHLSCWRSFGNLLSAIHTGASNAHLDRLGRLADIEPGQAVGVGRMGARCILADAAHALLVEALLDGEAAQFELDFGALAGQFMRDSGCMGGLLLRSTTDPRGYLGLIWWSSAQRCDDALRSSRFTDRRLRLESTTARLTVERARVAGEDRS</sequence>
<dbReference type="Proteomes" id="UP001223072">
    <property type="component" value="Unassembled WGS sequence"/>
</dbReference>
<dbReference type="RefSeq" id="WP_307630476.1">
    <property type="nucleotide sequence ID" value="NZ_JAUSZS010000008.1"/>
</dbReference>
<gene>
    <name evidence="1" type="ORF">QFZ49_007164</name>
</gene>
<organism evidence="1 2">
    <name type="scientific">Streptomyces turgidiscabies</name>
    <dbReference type="NCBI Taxonomy" id="85558"/>
    <lineage>
        <taxon>Bacteria</taxon>
        <taxon>Bacillati</taxon>
        <taxon>Actinomycetota</taxon>
        <taxon>Actinomycetes</taxon>
        <taxon>Kitasatosporales</taxon>
        <taxon>Streptomycetaceae</taxon>
        <taxon>Streptomyces</taxon>
    </lineage>
</organism>
<dbReference type="InterPro" id="IPR011008">
    <property type="entry name" value="Dimeric_a/b-barrel"/>
</dbReference>